<dbReference type="SUPFAM" id="SSF82199">
    <property type="entry name" value="SET domain"/>
    <property type="match status" value="1"/>
</dbReference>
<dbReference type="PANTHER" id="PTHR47643:SF2">
    <property type="entry name" value="TPR DOMAIN PROTEIN (AFU_ORTHOLOGUE AFUA_5G12710)"/>
    <property type="match status" value="1"/>
</dbReference>
<feature type="region of interest" description="Disordered" evidence="1">
    <location>
        <begin position="486"/>
        <end position="514"/>
    </location>
</feature>
<dbReference type="Gene3D" id="2.170.270.10">
    <property type="entry name" value="SET domain"/>
    <property type="match status" value="1"/>
</dbReference>
<keyword evidence="4" id="KW-1185">Reference proteome</keyword>
<name>A0ABR3ZYC8_9LECA</name>
<dbReference type="PANTHER" id="PTHR47643">
    <property type="entry name" value="TPR DOMAIN PROTEIN (AFU_ORTHOLOGUE AFUA_5G12710)"/>
    <property type="match status" value="1"/>
</dbReference>
<dbReference type="EMBL" id="JBEFKJ010000045">
    <property type="protein sequence ID" value="KAL2037082.1"/>
    <property type="molecule type" value="Genomic_DNA"/>
</dbReference>
<feature type="domain" description="SET" evidence="2">
    <location>
        <begin position="117"/>
        <end position="300"/>
    </location>
</feature>
<dbReference type="CDD" id="cd20071">
    <property type="entry name" value="SET_SMYD"/>
    <property type="match status" value="1"/>
</dbReference>
<gene>
    <name evidence="3" type="ORF">N7G274_010209</name>
</gene>
<sequence length="514" mass="57962">MDSSTPQWLHWKQKGDTKYNNGNYLRAIKCHAPSEENERVWWLTAKALYGLRRWRECAACLEKIGGLYAETGERREVLERCRVRVREEEGEYDWGGMIEGVRAGDGKGDLDCADYVGGIEVRPCAVEGHGRGLFTTRDVEAGELLLCEKAFGAAFAKDEEEGEGDEETMRVRAELAMGVFVKLVRNPSLREGFGELFAGDEVDEQRDLKGEVVVDDTFVQSRINYNAFAFPLLTSTSHQQILSHPAGISTDANNRGIWLRASFINHSCYPLVRRSFIGDMMNFRAQADIPKDTELKFGYISCLEDVETRTEMLAKYGFRCECQVCIAERATSPEKFKRRKEITKMIIELFEKSKAVGLHTYLDLLGQIGETYIVSPTIEPRHAVVVPIINIITGCQSSALHLQVIQLVQLLLINLGFEFRVTQDNFRVLRWGYLIDELVMALADLRDAYAALAQTELSRDAESVAKKCYLIMCGEELSWEAAYGAQSERRKGDKGGSEARWATEGKWREGGGPN</sequence>
<dbReference type="InterPro" id="IPR001214">
    <property type="entry name" value="SET_dom"/>
</dbReference>
<evidence type="ECO:0000256" key="1">
    <source>
        <dbReference type="SAM" id="MobiDB-lite"/>
    </source>
</evidence>
<dbReference type="CDD" id="cd08161">
    <property type="entry name" value="SET"/>
    <property type="match status" value="1"/>
</dbReference>
<dbReference type="Proteomes" id="UP001590950">
    <property type="component" value="Unassembled WGS sequence"/>
</dbReference>
<organism evidence="3 4">
    <name type="scientific">Stereocaulon virgatum</name>
    <dbReference type="NCBI Taxonomy" id="373712"/>
    <lineage>
        <taxon>Eukaryota</taxon>
        <taxon>Fungi</taxon>
        <taxon>Dikarya</taxon>
        <taxon>Ascomycota</taxon>
        <taxon>Pezizomycotina</taxon>
        <taxon>Lecanoromycetes</taxon>
        <taxon>OSLEUM clade</taxon>
        <taxon>Lecanoromycetidae</taxon>
        <taxon>Lecanorales</taxon>
        <taxon>Lecanorineae</taxon>
        <taxon>Stereocaulaceae</taxon>
        <taxon>Stereocaulon</taxon>
    </lineage>
</organism>
<evidence type="ECO:0000313" key="3">
    <source>
        <dbReference type="EMBL" id="KAL2037082.1"/>
    </source>
</evidence>
<dbReference type="InterPro" id="IPR053209">
    <property type="entry name" value="Gramillin-biosynth_MTr"/>
</dbReference>
<accession>A0ABR3ZYC8</accession>
<feature type="compositionally biased region" description="Basic and acidic residues" evidence="1">
    <location>
        <begin position="487"/>
        <end position="514"/>
    </location>
</feature>
<comment type="caution">
    <text evidence="3">The sequence shown here is derived from an EMBL/GenBank/DDBJ whole genome shotgun (WGS) entry which is preliminary data.</text>
</comment>
<evidence type="ECO:0000313" key="4">
    <source>
        <dbReference type="Proteomes" id="UP001590950"/>
    </source>
</evidence>
<protein>
    <recommendedName>
        <fullName evidence="2">SET domain-containing protein</fullName>
    </recommendedName>
</protein>
<evidence type="ECO:0000259" key="2">
    <source>
        <dbReference type="PROSITE" id="PS50280"/>
    </source>
</evidence>
<dbReference type="Pfam" id="PF00856">
    <property type="entry name" value="SET"/>
    <property type="match status" value="1"/>
</dbReference>
<dbReference type="PROSITE" id="PS50280">
    <property type="entry name" value="SET"/>
    <property type="match status" value="1"/>
</dbReference>
<dbReference type="InterPro" id="IPR046341">
    <property type="entry name" value="SET_dom_sf"/>
</dbReference>
<proteinExistence type="predicted"/>
<reference evidence="3 4" key="1">
    <citation type="submission" date="2024-09" db="EMBL/GenBank/DDBJ databases">
        <title>Rethinking Asexuality: The Enigmatic Case of Functional Sexual Genes in Lepraria (Stereocaulaceae).</title>
        <authorList>
            <person name="Doellman M."/>
            <person name="Sun Y."/>
            <person name="Barcenas-Pena A."/>
            <person name="Lumbsch H.T."/>
            <person name="Grewe F."/>
        </authorList>
    </citation>
    <scope>NUCLEOTIDE SEQUENCE [LARGE SCALE GENOMIC DNA]</scope>
    <source>
        <strain evidence="3 4">Mercado 3170</strain>
    </source>
</reference>